<sequence length="235" mass="25313">MSINAIWGPPHSGKTTLAIDLAYALSQKGQSVCLISPELHSELSARMKLNITKQKSLITACKTKESLKQVVFRADELLYVLAAPCYNDAFGEDIGSDAAKAILDQANTLFDAVLVDCPSHAGSVLAAWALNRADKVLLLTGSQVSSSLWYNAYRRAVDTVTTTAVSVCIEINDSFDHPALHKLIGVSPEVWIPFFKDAESFQNLKPTLYDSGGKTGKTYSASIDAVCTKLRGGSL</sequence>
<evidence type="ECO:0000313" key="3">
    <source>
        <dbReference type="Proteomes" id="UP000192790"/>
    </source>
</evidence>
<accession>A0A1W2AQK4</accession>
<dbReference type="RefSeq" id="WP_084234576.1">
    <property type="nucleotide sequence ID" value="NZ_FWXW01000004.1"/>
</dbReference>
<dbReference type="STRING" id="1122930.SAMN02745168_1900"/>
<dbReference type="Gene3D" id="3.40.50.300">
    <property type="entry name" value="P-loop containing nucleotide triphosphate hydrolases"/>
    <property type="match status" value="1"/>
</dbReference>
<feature type="domain" description="AAA" evidence="1">
    <location>
        <begin position="12"/>
        <end position="141"/>
    </location>
</feature>
<proteinExistence type="predicted"/>
<dbReference type="OrthoDB" id="1705293at2"/>
<gene>
    <name evidence="2" type="ORF">SAMN02745168_1900</name>
</gene>
<evidence type="ECO:0000259" key="1">
    <source>
        <dbReference type="Pfam" id="PF13614"/>
    </source>
</evidence>
<dbReference type="InterPro" id="IPR027417">
    <property type="entry name" value="P-loop_NTPase"/>
</dbReference>
<reference evidence="2 3" key="1">
    <citation type="submission" date="2017-04" db="EMBL/GenBank/DDBJ databases">
        <authorList>
            <person name="Afonso C.L."/>
            <person name="Miller P.J."/>
            <person name="Scott M.A."/>
            <person name="Spackman E."/>
            <person name="Goraichik I."/>
            <person name="Dimitrov K.M."/>
            <person name="Suarez D.L."/>
            <person name="Swayne D.E."/>
        </authorList>
    </citation>
    <scope>NUCLEOTIDE SEQUENCE [LARGE SCALE GENOMIC DNA]</scope>
    <source>
        <strain evidence="2 3">DSM 12816</strain>
    </source>
</reference>
<name>A0A1W2AQK4_9FIRM</name>
<protein>
    <submittedName>
        <fullName evidence="2">AAA domain-containing protein</fullName>
    </submittedName>
</protein>
<dbReference type="Proteomes" id="UP000192790">
    <property type="component" value="Unassembled WGS sequence"/>
</dbReference>
<evidence type="ECO:0000313" key="2">
    <source>
        <dbReference type="EMBL" id="SMC62986.1"/>
    </source>
</evidence>
<dbReference type="EMBL" id="FWXW01000004">
    <property type="protein sequence ID" value="SMC62986.1"/>
    <property type="molecule type" value="Genomic_DNA"/>
</dbReference>
<dbReference type="InterPro" id="IPR025669">
    <property type="entry name" value="AAA_dom"/>
</dbReference>
<dbReference type="SUPFAM" id="SSF52540">
    <property type="entry name" value="P-loop containing nucleoside triphosphate hydrolases"/>
    <property type="match status" value="1"/>
</dbReference>
<dbReference type="Pfam" id="PF13614">
    <property type="entry name" value="AAA_31"/>
    <property type="match status" value="1"/>
</dbReference>
<dbReference type="AlphaFoldDB" id="A0A1W2AQK4"/>
<keyword evidence="3" id="KW-1185">Reference proteome</keyword>
<organism evidence="2 3">
    <name type="scientific">Papillibacter cinnamivorans DSM 12816</name>
    <dbReference type="NCBI Taxonomy" id="1122930"/>
    <lineage>
        <taxon>Bacteria</taxon>
        <taxon>Bacillati</taxon>
        <taxon>Bacillota</taxon>
        <taxon>Clostridia</taxon>
        <taxon>Eubacteriales</taxon>
        <taxon>Oscillospiraceae</taxon>
        <taxon>Papillibacter</taxon>
    </lineage>
</organism>